<dbReference type="PRINTS" id="PR00039">
    <property type="entry name" value="HTHLYSR"/>
</dbReference>
<dbReference type="InterPro" id="IPR058163">
    <property type="entry name" value="LysR-type_TF_proteobact-type"/>
</dbReference>
<evidence type="ECO:0000256" key="2">
    <source>
        <dbReference type="ARBA" id="ARBA00023015"/>
    </source>
</evidence>
<evidence type="ECO:0000313" key="7">
    <source>
        <dbReference type="Proteomes" id="UP000198606"/>
    </source>
</evidence>
<dbReference type="Proteomes" id="UP000198606">
    <property type="component" value="Unassembled WGS sequence"/>
</dbReference>
<evidence type="ECO:0000256" key="4">
    <source>
        <dbReference type="ARBA" id="ARBA00023163"/>
    </source>
</evidence>
<comment type="similarity">
    <text evidence="1">Belongs to the LysR transcriptional regulatory family.</text>
</comment>
<feature type="domain" description="HTH lysR-type" evidence="5">
    <location>
        <begin position="4"/>
        <end position="61"/>
    </location>
</feature>
<dbReference type="GO" id="GO:0043565">
    <property type="term" value="F:sequence-specific DNA binding"/>
    <property type="evidence" value="ECO:0007669"/>
    <property type="project" value="TreeGrafter"/>
</dbReference>
<keyword evidence="4" id="KW-0804">Transcription</keyword>
<evidence type="ECO:0000256" key="1">
    <source>
        <dbReference type="ARBA" id="ARBA00009437"/>
    </source>
</evidence>
<proteinExistence type="inferred from homology"/>
<dbReference type="InterPro" id="IPR000847">
    <property type="entry name" value="LysR_HTH_N"/>
</dbReference>
<sequence>MTGREYAELHAFAAVAEQRNFARAAARLGVSPSALSQTVKALETRLGARLLHRTTRSVALSEAGERLLRQLRPALAAIEGALQDTLSQAAQPSGRLRLNSTRLAAQHYLTPLLAPFLARYPGIHLDLEINERLVDIVAEGFDAGIRLGECLERDMIARPLGPPQRLRVVAAPAYLERHGQPRSPADLTAHRCLSYRWPTSGTPYRWEFARGGRQLEIAVAGPLIVNDPELLVRIAVEGGGIAYLFSQLVDEPLATGRLLPLLDAWTPTFPGFHLYYPSRMVSPALRALVDFMQDATAPGSRYNGDPFPSPTSDR</sequence>
<dbReference type="CDD" id="cd08474">
    <property type="entry name" value="PBP2_CrgA_like_5"/>
    <property type="match status" value="1"/>
</dbReference>
<dbReference type="STRING" id="29435.SAMN05216588_11541"/>
<evidence type="ECO:0000259" key="5">
    <source>
        <dbReference type="PROSITE" id="PS50931"/>
    </source>
</evidence>
<evidence type="ECO:0000256" key="3">
    <source>
        <dbReference type="ARBA" id="ARBA00023125"/>
    </source>
</evidence>
<dbReference type="PANTHER" id="PTHR30537">
    <property type="entry name" value="HTH-TYPE TRANSCRIPTIONAL REGULATOR"/>
    <property type="match status" value="1"/>
</dbReference>
<dbReference type="SUPFAM" id="SSF53850">
    <property type="entry name" value="Periplasmic binding protein-like II"/>
    <property type="match status" value="1"/>
</dbReference>
<dbReference type="FunFam" id="1.10.10.10:FF:000001">
    <property type="entry name" value="LysR family transcriptional regulator"/>
    <property type="match status" value="1"/>
</dbReference>
<dbReference type="PANTHER" id="PTHR30537:SF1">
    <property type="entry name" value="HTH-TYPE TRANSCRIPTIONAL REGULATOR PGRR"/>
    <property type="match status" value="1"/>
</dbReference>
<dbReference type="GO" id="GO:0003700">
    <property type="term" value="F:DNA-binding transcription factor activity"/>
    <property type="evidence" value="ECO:0007669"/>
    <property type="project" value="InterPro"/>
</dbReference>
<keyword evidence="3 6" id="KW-0238">DNA-binding</keyword>
<organism evidence="6 7">
    <name type="scientific">Phytopseudomonas flavescens</name>
    <dbReference type="NCBI Taxonomy" id="29435"/>
    <lineage>
        <taxon>Bacteria</taxon>
        <taxon>Pseudomonadati</taxon>
        <taxon>Pseudomonadota</taxon>
        <taxon>Gammaproteobacteria</taxon>
        <taxon>Pseudomonadales</taxon>
        <taxon>Pseudomonadaceae</taxon>
        <taxon>Phytopseudomonas</taxon>
    </lineage>
</organism>
<dbReference type="Pfam" id="PF03466">
    <property type="entry name" value="LysR_substrate"/>
    <property type="match status" value="1"/>
</dbReference>
<dbReference type="GO" id="GO:0006351">
    <property type="term" value="P:DNA-templated transcription"/>
    <property type="evidence" value="ECO:0007669"/>
    <property type="project" value="TreeGrafter"/>
</dbReference>
<dbReference type="RefSeq" id="WP_084307495.1">
    <property type="nucleotide sequence ID" value="NZ_FNDG01000015.1"/>
</dbReference>
<dbReference type="PROSITE" id="PS50931">
    <property type="entry name" value="HTH_LYSR"/>
    <property type="match status" value="1"/>
</dbReference>
<protein>
    <submittedName>
        <fullName evidence="6">DNA-binding transcriptional regulator, LysR family</fullName>
    </submittedName>
</protein>
<reference evidence="6 7" key="1">
    <citation type="submission" date="2016-10" db="EMBL/GenBank/DDBJ databases">
        <authorList>
            <person name="de Groot N.N."/>
        </authorList>
    </citation>
    <scope>NUCLEOTIDE SEQUENCE [LARGE SCALE GENOMIC DNA]</scope>
    <source>
        <strain evidence="6 7">LMG 18387</strain>
    </source>
</reference>
<dbReference type="InterPro" id="IPR036388">
    <property type="entry name" value="WH-like_DNA-bd_sf"/>
</dbReference>
<dbReference type="Gene3D" id="3.40.190.290">
    <property type="match status" value="1"/>
</dbReference>
<dbReference type="Pfam" id="PF00126">
    <property type="entry name" value="HTH_1"/>
    <property type="match status" value="1"/>
</dbReference>
<dbReference type="InterPro" id="IPR036390">
    <property type="entry name" value="WH_DNA-bd_sf"/>
</dbReference>
<dbReference type="Gene3D" id="1.10.10.10">
    <property type="entry name" value="Winged helix-like DNA-binding domain superfamily/Winged helix DNA-binding domain"/>
    <property type="match status" value="1"/>
</dbReference>
<dbReference type="AlphaFoldDB" id="A0A1G8JT94"/>
<name>A0A1G8JT94_9GAMM</name>
<dbReference type="EMBL" id="FNDG01000015">
    <property type="protein sequence ID" value="SDI34422.1"/>
    <property type="molecule type" value="Genomic_DNA"/>
</dbReference>
<dbReference type="SUPFAM" id="SSF46785">
    <property type="entry name" value="Winged helix' DNA-binding domain"/>
    <property type="match status" value="1"/>
</dbReference>
<keyword evidence="2" id="KW-0805">Transcription regulation</keyword>
<gene>
    <name evidence="6" type="ORF">SAMN05216588_11541</name>
</gene>
<dbReference type="InterPro" id="IPR005119">
    <property type="entry name" value="LysR_subst-bd"/>
</dbReference>
<evidence type="ECO:0000313" key="6">
    <source>
        <dbReference type="EMBL" id="SDI34422.1"/>
    </source>
</evidence>
<accession>A0A1G8JT94</accession>